<keyword evidence="2" id="KW-1185">Reference proteome</keyword>
<dbReference type="RefSeq" id="WP_135651153.1">
    <property type="nucleotide sequence ID" value="NZ_RQGF01000035.1"/>
</dbReference>
<dbReference type="OrthoDB" id="880456at2"/>
<dbReference type="SUPFAM" id="SSF55961">
    <property type="entry name" value="Bet v1-like"/>
    <property type="match status" value="1"/>
</dbReference>
<dbReference type="Proteomes" id="UP000297762">
    <property type="component" value="Unassembled WGS sequence"/>
</dbReference>
<evidence type="ECO:0000313" key="2">
    <source>
        <dbReference type="Proteomes" id="UP000297762"/>
    </source>
</evidence>
<proteinExistence type="predicted"/>
<name>A0A4R9K3S5_9LEPT</name>
<accession>A0A4R9K3S5</accession>
<dbReference type="EMBL" id="RQGF01000035">
    <property type="protein sequence ID" value="TGL58907.1"/>
    <property type="molecule type" value="Genomic_DNA"/>
</dbReference>
<comment type="caution">
    <text evidence="1">The sequence shown here is derived from an EMBL/GenBank/DDBJ whole genome shotgun (WGS) entry which is preliminary data.</text>
</comment>
<evidence type="ECO:0000313" key="1">
    <source>
        <dbReference type="EMBL" id="TGL58907.1"/>
    </source>
</evidence>
<organism evidence="1 2">
    <name type="scientific">Leptospira sarikeiensis</name>
    <dbReference type="NCBI Taxonomy" id="2484943"/>
    <lineage>
        <taxon>Bacteria</taxon>
        <taxon>Pseudomonadati</taxon>
        <taxon>Spirochaetota</taxon>
        <taxon>Spirochaetia</taxon>
        <taxon>Leptospirales</taxon>
        <taxon>Leptospiraceae</taxon>
        <taxon>Leptospira</taxon>
    </lineage>
</organism>
<gene>
    <name evidence="1" type="ORF">EHQ64_17855</name>
</gene>
<sequence length="134" mass="15489">MNTRHISITIPLPKEKVYQYLSNPENFPEWASGLCKSITALENGEWSIDSPMGQLTAKFTETNPFGILDHYVIFNPDKISYNPLRIIDNGEGSELIFTLFQTEDMSAEKFEEDAKWVRKDLLELKNILIEKFKT</sequence>
<reference evidence="1" key="1">
    <citation type="journal article" date="2019" name="PLoS Negl. Trop. Dis.">
        <title>Revisiting the worldwide diversity of Leptospira species in the environment.</title>
        <authorList>
            <person name="Vincent A.T."/>
            <person name="Schiettekatte O."/>
            <person name="Bourhy P."/>
            <person name="Veyrier F.J."/>
            <person name="Picardeau M."/>
        </authorList>
    </citation>
    <scope>NUCLEOTIDE SEQUENCE [LARGE SCALE GENOMIC DNA]</scope>
    <source>
        <strain evidence="1">201702455</strain>
    </source>
</reference>
<dbReference type="InterPro" id="IPR023393">
    <property type="entry name" value="START-like_dom_sf"/>
</dbReference>
<dbReference type="Gene3D" id="3.30.530.20">
    <property type="match status" value="1"/>
</dbReference>
<dbReference type="AlphaFoldDB" id="A0A4R9K3S5"/>
<protein>
    <submittedName>
        <fullName evidence="1">SRPBCC family protein</fullName>
    </submittedName>
</protein>